<dbReference type="Proteomes" id="UP000035050">
    <property type="component" value="Chromosome"/>
</dbReference>
<feature type="chain" id="PRO_5008208465" evidence="1">
    <location>
        <begin position="29"/>
        <end position="162"/>
    </location>
</feature>
<sequence length="162" mass="17421">MLQRRTHGTARKAAVALMMFALYFAIYAGDANAAALHPVKVNKQELAGPVFERDDAVHENEDGNDTVDVTTFTSPDKAFQTGVFKSGPVREEIRSAPGYPYTELLVFLSGGAKFTSSDGTVVEAGPGEAVTLPKGWTGVFESKGYTKLYAVYDTDAPSHIDP</sequence>
<protein>
    <submittedName>
        <fullName evidence="3">Cupin</fullName>
    </submittedName>
</protein>
<gene>
    <name evidence="3" type="ORF">MB84_20190</name>
</gene>
<reference evidence="3" key="1">
    <citation type="submission" date="2016-06" db="EMBL/GenBank/DDBJ databases">
        <title>Pandoraea oxalativorans DSM 23570 Genome Sequencing.</title>
        <authorList>
            <person name="Ee R."/>
            <person name="Lim Y.-L."/>
            <person name="Yong D."/>
            <person name="Yin W.-F."/>
            <person name="Chan K.-G."/>
        </authorList>
    </citation>
    <scope>NUCLEOTIDE SEQUENCE</scope>
    <source>
        <strain evidence="3">DSM 23570</strain>
    </source>
</reference>
<dbReference type="Gene3D" id="2.60.120.10">
    <property type="entry name" value="Jelly Rolls"/>
    <property type="match status" value="1"/>
</dbReference>
<proteinExistence type="predicted"/>
<feature type="domain" description="(S)-ureidoglycine aminohydrolase cupin" evidence="2">
    <location>
        <begin position="74"/>
        <end position="143"/>
    </location>
</feature>
<dbReference type="KEGG" id="pox:MB84_20190"/>
<dbReference type="EMBL" id="CP011253">
    <property type="protein sequence ID" value="AKC72616.2"/>
    <property type="molecule type" value="Genomic_DNA"/>
</dbReference>
<evidence type="ECO:0000313" key="3">
    <source>
        <dbReference type="EMBL" id="AKC72616.2"/>
    </source>
</evidence>
<dbReference type="InterPro" id="IPR014710">
    <property type="entry name" value="RmlC-like_jellyroll"/>
</dbReference>
<dbReference type="InterPro" id="IPR011051">
    <property type="entry name" value="RmlC_Cupin_sf"/>
</dbReference>
<dbReference type="AlphaFoldDB" id="A0A0E3YHE1"/>
<feature type="signal peptide" evidence="1">
    <location>
        <begin position="1"/>
        <end position="28"/>
    </location>
</feature>
<dbReference type="InterPro" id="IPR008579">
    <property type="entry name" value="UGlyAH_Cupin_dom"/>
</dbReference>
<organism evidence="3 4">
    <name type="scientific">Pandoraea oxalativorans</name>
    <dbReference type="NCBI Taxonomy" id="573737"/>
    <lineage>
        <taxon>Bacteria</taxon>
        <taxon>Pseudomonadati</taxon>
        <taxon>Pseudomonadota</taxon>
        <taxon>Betaproteobacteria</taxon>
        <taxon>Burkholderiales</taxon>
        <taxon>Burkholderiaceae</taxon>
        <taxon>Pandoraea</taxon>
    </lineage>
</organism>
<keyword evidence="1" id="KW-0732">Signal</keyword>
<dbReference type="RefSeq" id="WP_052653433.1">
    <property type="nucleotide sequence ID" value="NZ_CP011253.3"/>
</dbReference>
<accession>A0A0E3YHE1</accession>
<evidence type="ECO:0000259" key="2">
    <source>
        <dbReference type="Pfam" id="PF05899"/>
    </source>
</evidence>
<evidence type="ECO:0000256" key="1">
    <source>
        <dbReference type="SAM" id="SignalP"/>
    </source>
</evidence>
<keyword evidence="4" id="KW-1185">Reference proteome</keyword>
<dbReference type="SUPFAM" id="SSF51182">
    <property type="entry name" value="RmlC-like cupins"/>
    <property type="match status" value="1"/>
</dbReference>
<evidence type="ECO:0000313" key="4">
    <source>
        <dbReference type="Proteomes" id="UP000035050"/>
    </source>
</evidence>
<dbReference type="Pfam" id="PF05899">
    <property type="entry name" value="Cupin_3"/>
    <property type="match status" value="1"/>
</dbReference>
<name>A0A0E3YHE1_9BURK</name>